<evidence type="ECO:0000256" key="4">
    <source>
        <dbReference type="PROSITE-ProRule" id="PRU01161"/>
    </source>
</evidence>
<dbReference type="KEGG" id="erl:AOC36_10760"/>
<dbReference type="PANTHER" id="PTHR14226:SF29">
    <property type="entry name" value="NEUROPATHY TARGET ESTERASE SWS"/>
    <property type="match status" value="1"/>
</dbReference>
<reference evidence="6 7" key="1">
    <citation type="submission" date="2015-10" db="EMBL/GenBank/DDBJ databases">
        <title>Erysipelothrix larvae sp. LV19 isolated from the larval gut of the rhinoceros beetle, Trypoxylus dichotomus.</title>
        <authorList>
            <person name="Lim S."/>
            <person name="Kim B.-C."/>
        </authorList>
    </citation>
    <scope>NUCLEOTIDE SEQUENCE [LARGE SCALE GENOMIC DNA]</scope>
    <source>
        <strain evidence="6 7">LV19</strain>
    </source>
</reference>
<dbReference type="Proteomes" id="UP000063781">
    <property type="component" value="Chromosome"/>
</dbReference>
<name>A0A0X8H1K9_9FIRM</name>
<proteinExistence type="predicted"/>
<dbReference type="SUPFAM" id="SSF52151">
    <property type="entry name" value="FabD/lysophospholipase-like"/>
    <property type="match status" value="1"/>
</dbReference>
<dbReference type="GO" id="GO:0016042">
    <property type="term" value="P:lipid catabolic process"/>
    <property type="evidence" value="ECO:0007669"/>
    <property type="project" value="UniProtKB-UniRule"/>
</dbReference>
<keyword evidence="2 4" id="KW-0442">Lipid degradation</keyword>
<dbReference type="Gene3D" id="3.40.1090.10">
    <property type="entry name" value="Cytosolic phospholipase A2 catalytic domain"/>
    <property type="match status" value="2"/>
</dbReference>
<feature type="short sequence motif" description="GXSXG" evidence="4">
    <location>
        <begin position="36"/>
        <end position="40"/>
    </location>
</feature>
<dbReference type="STRING" id="1514105.AOC36_10760"/>
<dbReference type="RefSeq" id="WP_067634166.1">
    <property type="nucleotide sequence ID" value="NZ_CP013213.1"/>
</dbReference>
<dbReference type="PROSITE" id="PS51635">
    <property type="entry name" value="PNPLA"/>
    <property type="match status" value="1"/>
</dbReference>
<dbReference type="Pfam" id="PF01734">
    <property type="entry name" value="Patatin"/>
    <property type="match status" value="1"/>
</dbReference>
<evidence type="ECO:0000313" key="6">
    <source>
        <dbReference type="EMBL" id="AMC94434.1"/>
    </source>
</evidence>
<dbReference type="InterPro" id="IPR002641">
    <property type="entry name" value="PNPLA_dom"/>
</dbReference>
<sequence>MSVGIALSGGGIKSFSQLPVLEALHKKGINIDYYAGTSMGAAIAALAASGLELEVMIPLALEVEELLLKQRVFSRPSLRMLPFSKNKIHAGYVDGEVIETIIDPIFQEHGISNIRDVKVPLAIPSVDILTGKLIVFVSHPELFNAHKDWIVISDVKLSLAVRASCSFPFIISAVPYDNYLLTDGGVKMNLPLDLVEAYGATKTVAVTMHQDSDFTEYDRIQPLANRVMDLMAGSKDELVVGRADVHINIPLNDIWVFDIGKGIDTITAGEQIMEEYQKSLETLIKKPTFWEKLFNLV</sequence>
<feature type="domain" description="PNPLA" evidence="5">
    <location>
        <begin position="5"/>
        <end position="196"/>
    </location>
</feature>
<evidence type="ECO:0000256" key="3">
    <source>
        <dbReference type="ARBA" id="ARBA00023098"/>
    </source>
</evidence>
<accession>A0A0X8H1K9</accession>
<dbReference type="AlphaFoldDB" id="A0A0X8H1K9"/>
<evidence type="ECO:0000256" key="2">
    <source>
        <dbReference type="ARBA" id="ARBA00022963"/>
    </source>
</evidence>
<keyword evidence="7" id="KW-1185">Reference proteome</keyword>
<feature type="active site" description="Nucleophile" evidence="4">
    <location>
        <position position="38"/>
    </location>
</feature>
<dbReference type="GO" id="GO:0016787">
    <property type="term" value="F:hydrolase activity"/>
    <property type="evidence" value="ECO:0007669"/>
    <property type="project" value="UniProtKB-UniRule"/>
</dbReference>
<feature type="short sequence motif" description="DGA/G" evidence="4">
    <location>
        <begin position="183"/>
        <end position="185"/>
    </location>
</feature>
<dbReference type="InterPro" id="IPR016035">
    <property type="entry name" value="Acyl_Trfase/lysoPLipase"/>
</dbReference>
<gene>
    <name evidence="6" type="ORF">AOC36_10760</name>
</gene>
<keyword evidence="1 4" id="KW-0378">Hydrolase</keyword>
<evidence type="ECO:0000256" key="1">
    <source>
        <dbReference type="ARBA" id="ARBA00022801"/>
    </source>
</evidence>
<keyword evidence="3 4" id="KW-0443">Lipid metabolism</keyword>
<dbReference type="InterPro" id="IPR050301">
    <property type="entry name" value="NTE"/>
</dbReference>
<comment type="caution">
    <text evidence="4">Lacks conserved residue(s) required for the propagation of feature annotation.</text>
</comment>
<feature type="active site" description="Proton acceptor" evidence="4">
    <location>
        <position position="183"/>
    </location>
</feature>
<evidence type="ECO:0000259" key="5">
    <source>
        <dbReference type="PROSITE" id="PS51635"/>
    </source>
</evidence>
<evidence type="ECO:0000313" key="7">
    <source>
        <dbReference type="Proteomes" id="UP000063781"/>
    </source>
</evidence>
<organism evidence="6 7">
    <name type="scientific">Erysipelothrix larvae</name>
    <dbReference type="NCBI Taxonomy" id="1514105"/>
    <lineage>
        <taxon>Bacteria</taxon>
        <taxon>Bacillati</taxon>
        <taxon>Bacillota</taxon>
        <taxon>Erysipelotrichia</taxon>
        <taxon>Erysipelotrichales</taxon>
        <taxon>Erysipelotrichaceae</taxon>
        <taxon>Erysipelothrix</taxon>
    </lineage>
</organism>
<dbReference type="OrthoDB" id="9770965at2"/>
<dbReference type="PANTHER" id="PTHR14226">
    <property type="entry name" value="NEUROPATHY TARGET ESTERASE/SWISS CHEESE D.MELANOGASTER"/>
    <property type="match status" value="1"/>
</dbReference>
<dbReference type="EMBL" id="CP013213">
    <property type="protein sequence ID" value="AMC94434.1"/>
    <property type="molecule type" value="Genomic_DNA"/>
</dbReference>
<protein>
    <submittedName>
        <fullName evidence="6">Patatin</fullName>
    </submittedName>
</protein>